<dbReference type="Proteomes" id="UP000620124">
    <property type="component" value="Unassembled WGS sequence"/>
</dbReference>
<feature type="domain" description="DUF6534" evidence="3">
    <location>
        <begin position="165"/>
        <end position="252"/>
    </location>
</feature>
<dbReference type="InterPro" id="IPR045339">
    <property type="entry name" value="DUF6534"/>
</dbReference>
<gene>
    <name evidence="4" type="ORF">MVEN_01179400</name>
</gene>
<feature type="region of interest" description="Disordered" evidence="1">
    <location>
        <begin position="285"/>
        <end position="311"/>
    </location>
</feature>
<organism evidence="4 5">
    <name type="scientific">Mycena venus</name>
    <dbReference type="NCBI Taxonomy" id="2733690"/>
    <lineage>
        <taxon>Eukaryota</taxon>
        <taxon>Fungi</taxon>
        <taxon>Dikarya</taxon>
        <taxon>Basidiomycota</taxon>
        <taxon>Agaricomycotina</taxon>
        <taxon>Agaricomycetes</taxon>
        <taxon>Agaricomycetidae</taxon>
        <taxon>Agaricales</taxon>
        <taxon>Marasmiineae</taxon>
        <taxon>Mycenaceae</taxon>
        <taxon>Mycena</taxon>
    </lineage>
</organism>
<protein>
    <recommendedName>
        <fullName evidence="3">DUF6534 domain-containing protein</fullName>
    </recommendedName>
</protein>
<dbReference type="PANTHER" id="PTHR40465:SF1">
    <property type="entry name" value="DUF6534 DOMAIN-CONTAINING PROTEIN"/>
    <property type="match status" value="1"/>
</dbReference>
<proteinExistence type="predicted"/>
<feature type="compositionally biased region" description="Basic and acidic residues" evidence="1">
    <location>
        <begin position="295"/>
        <end position="311"/>
    </location>
</feature>
<dbReference type="Pfam" id="PF20152">
    <property type="entry name" value="DUF6534"/>
    <property type="match status" value="1"/>
</dbReference>
<evidence type="ECO:0000256" key="2">
    <source>
        <dbReference type="SAM" id="Phobius"/>
    </source>
</evidence>
<feature type="transmembrane region" description="Helical" evidence="2">
    <location>
        <begin position="88"/>
        <end position="109"/>
    </location>
</feature>
<feature type="transmembrane region" description="Helical" evidence="2">
    <location>
        <begin position="45"/>
        <end position="68"/>
    </location>
</feature>
<evidence type="ECO:0000313" key="5">
    <source>
        <dbReference type="Proteomes" id="UP000620124"/>
    </source>
</evidence>
<evidence type="ECO:0000259" key="3">
    <source>
        <dbReference type="Pfam" id="PF20152"/>
    </source>
</evidence>
<feature type="transmembrane region" description="Helical" evidence="2">
    <location>
        <begin position="121"/>
        <end position="142"/>
    </location>
</feature>
<evidence type="ECO:0000256" key="1">
    <source>
        <dbReference type="SAM" id="MobiDB-lite"/>
    </source>
</evidence>
<feature type="transmembrane region" description="Helical" evidence="2">
    <location>
        <begin position="201"/>
        <end position="221"/>
    </location>
</feature>
<dbReference type="AlphaFoldDB" id="A0A8H6Y5G0"/>
<keyword evidence="2" id="KW-0812">Transmembrane</keyword>
<reference evidence="4" key="1">
    <citation type="submission" date="2020-05" db="EMBL/GenBank/DDBJ databases">
        <title>Mycena genomes resolve the evolution of fungal bioluminescence.</title>
        <authorList>
            <person name="Tsai I.J."/>
        </authorList>
    </citation>
    <scope>NUCLEOTIDE SEQUENCE</scope>
    <source>
        <strain evidence="4">CCC161011</strain>
    </source>
</reference>
<keyword evidence="5" id="KW-1185">Reference proteome</keyword>
<dbReference type="OrthoDB" id="2535105at2759"/>
<accession>A0A8H6Y5G0</accession>
<feature type="transmembrane region" description="Helical" evidence="2">
    <location>
        <begin position="6"/>
        <end position="24"/>
    </location>
</feature>
<dbReference type="PANTHER" id="PTHR40465">
    <property type="entry name" value="CHROMOSOME 1, WHOLE GENOME SHOTGUN SEQUENCE"/>
    <property type="match status" value="1"/>
</dbReference>
<name>A0A8H6Y5G0_9AGAR</name>
<dbReference type="EMBL" id="JACAZI010000009">
    <property type="protein sequence ID" value="KAF7352162.1"/>
    <property type="molecule type" value="Genomic_DNA"/>
</dbReference>
<keyword evidence="2" id="KW-0472">Membrane</keyword>
<evidence type="ECO:0000313" key="4">
    <source>
        <dbReference type="EMBL" id="KAF7352162.1"/>
    </source>
</evidence>
<feature type="transmembrane region" description="Helical" evidence="2">
    <location>
        <begin position="227"/>
        <end position="248"/>
    </location>
</feature>
<keyword evidence="2" id="KW-1133">Transmembrane helix</keyword>
<comment type="caution">
    <text evidence="4">The sequence shown here is derived from an EMBL/GenBank/DDBJ whole genome shotgun (WGS) entry which is preliminary data.</text>
</comment>
<sequence length="311" mass="34188">MDLNTTLGALHIGVLVSYVLFGAATTQTHIYYSRFADDSNKLKTLVAFVWVCDAAHALCIGHTLYTYVITDYGLPERFAGPAPKSLPTAVLIAGVIESSVQGFFGSRIFTLSKSKKPIIPFLIWAAAVVRLVGCIVVFSTGLQMGSVADYERKWEWLFNAEWIVSVVNDLTITLTLMFLLMRERTSAQKRTAALVDKIIAWTIETGMLTSASGIVMLATFVTMRENYVWLALYVINSRLFSNTLLASLNSRATLRSMEFPFSMSAIGSPSNGMGVQITTITHIASDADPFPGQPEVDKWVSEDARTSSREA</sequence>
<feature type="transmembrane region" description="Helical" evidence="2">
    <location>
        <begin position="162"/>
        <end position="180"/>
    </location>
</feature>